<dbReference type="InterPro" id="IPR013766">
    <property type="entry name" value="Thioredoxin_domain"/>
</dbReference>
<keyword evidence="3" id="KW-0735">Signal-anchor</keyword>
<keyword evidence="3" id="KW-0812">Transmembrane</keyword>
<dbReference type="GO" id="GO:0030313">
    <property type="term" value="C:cell envelope"/>
    <property type="evidence" value="ECO:0007669"/>
    <property type="project" value="UniProtKB-SubCell"/>
</dbReference>
<evidence type="ECO:0000313" key="9">
    <source>
        <dbReference type="Proteomes" id="UP000054314"/>
    </source>
</evidence>
<dbReference type="Proteomes" id="UP000054314">
    <property type="component" value="Unassembled WGS sequence"/>
</dbReference>
<name>A0A0A0C0C2_9CELL</name>
<dbReference type="PANTHER" id="PTHR42852">
    <property type="entry name" value="THIOL:DISULFIDE INTERCHANGE PROTEIN DSBE"/>
    <property type="match status" value="1"/>
</dbReference>
<comment type="caution">
    <text evidence="8">The sequence shown here is derived from an EMBL/GenBank/DDBJ whole genome shotgun (WGS) entry which is preliminary data.</text>
</comment>
<evidence type="ECO:0000313" key="8">
    <source>
        <dbReference type="EMBL" id="KGM13387.1"/>
    </source>
</evidence>
<dbReference type="GO" id="GO:0017004">
    <property type="term" value="P:cytochrome complex assembly"/>
    <property type="evidence" value="ECO:0007669"/>
    <property type="project" value="UniProtKB-KW"/>
</dbReference>
<evidence type="ECO:0000256" key="4">
    <source>
        <dbReference type="ARBA" id="ARBA00023157"/>
    </source>
</evidence>
<dbReference type="AlphaFoldDB" id="A0A0A0C0C2"/>
<dbReference type="GO" id="GO:0016209">
    <property type="term" value="F:antioxidant activity"/>
    <property type="evidence" value="ECO:0007669"/>
    <property type="project" value="InterPro"/>
</dbReference>
<evidence type="ECO:0000256" key="2">
    <source>
        <dbReference type="ARBA" id="ARBA00022748"/>
    </source>
</evidence>
<dbReference type="EMBL" id="AXCZ01000046">
    <property type="protein sequence ID" value="KGM13387.1"/>
    <property type="molecule type" value="Genomic_DNA"/>
</dbReference>
<keyword evidence="9" id="KW-1185">Reference proteome</keyword>
<keyword evidence="2" id="KW-0201">Cytochrome c-type biogenesis</keyword>
<evidence type="ECO:0000256" key="6">
    <source>
        <dbReference type="SAM" id="SignalP"/>
    </source>
</evidence>
<dbReference type="OrthoDB" id="9796554at2"/>
<dbReference type="PANTHER" id="PTHR42852:SF6">
    <property type="entry name" value="THIOL:DISULFIDE INTERCHANGE PROTEIN DSBE"/>
    <property type="match status" value="1"/>
</dbReference>
<sequence length="198" mass="20489">MSATAPRRRLAAAALLAAVALVGCSPSVSGGWTEGGAQTGYVSGDSSVTTWEVGQRTGPVGLVGTDYDGEPVDVTQWRGDVVVLNTWYAACPPCRAEAPDLVSISHEFADDGVRLLGVNSTDDVGAAKAFERTFEVPYPSVHDDDGAAVASLQGVVPIQAVPTTVVLDRQGHVYARVLGLVEGSTLRALIGDVLAEDP</sequence>
<dbReference type="InterPro" id="IPR050553">
    <property type="entry name" value="Thioredoxin_ResA/DsbE_sf"/>
</dbReference>
<dbReference type="CDD" id="cd02966">
    <property type="entry name" value="TlpA_like_family"/>
    <property type="match status" value="1"/>
</dbReference>
<dbReference type="InterPro" id="IPR036249">
    <property type="entry name" value="Thioredoxin-like_sf"/>
</dbReference>
<reference evidence="8 9" key="1">
    <citation type="submission" date="2013-08" db="EMBL/GenBank/DDBJ databases">
        <title>Genome sequencing of Cellulomonas bogoriensis 69B4.</title>
        <authorList>
            <person name="Chen F."/>
            <person name="Li Y."/>
            <person name="Wang G."/>
        </authorList>
    </citation>
    <scope>NUCLEOTIDE SEQUENCE [LARGE SCALE GENOMIC DNA]</scope>
    <source>
        <strain evidence="8 9">69B4</strain>
    </source>
</reference>
<dbReference type="RefSeq" id="WP_035059380.1">
    <property type="nucleotide sequence ID" value="NZ_AXCZ01000046.1"/>
</dbReference>
<feature type="domain" description="Thioredoxin" evidence="7">
    <location>
        <begin position="51"/>
        <end position="195"/>
    </location>
</feature>
<organism evidence="8 9">
    <name type="scientific">Cellulomonas bogoriensis 69B4 = DSM 16987</name>
    <dbReference type="NCBI Taxonomy" id="1386082"/>
    <lineage>
        <taxon>Bacteria</taxon>
        <taxon>Bacillati</taxon>
        <taxon>Actinomycetota</taxon>
        <taxon>Actinomycetes</taxon>
        <taxon>Micrococcales</taxon>
        <taxon>Cellulomonadaceae</taxon>
        <taxon>Cellulomonas</taxon>
    </lineage>
</organism>
<dbReference type="SUPFAM" id="SSF52833">
    <property type="entry name" value="Thioredoxin-like"/>
    <property type="match status" value="1"/>
</dbReference>
<evidence type="ECO:0000256" key="1">
    <source>
        <dbReference type="ARBA" id="ARBA00004196"/>
    </source>
</evidence>
<dbReference type="PROSITE" id="PS51352">
    <property type="entry name" value="THIOREDOXIN_2"/>
    <property type="match status" value="1"/>
</dbReference>
<dbReference type="GO" id="GO:0016491">
    <property type="term" value="F:oxidoreductase activity"/>
    <property type="evidence" value="ECO:0007669"/>
    <property type="project" value="InterPro"/>
</dbReference>
<evidence type="ECO:0000259" key="7">
    <source>
        <dbReference type="PROSITE" id="PS51352"/>
    </source>
</evidence>
<feature type="signal peptide" evidence="6">
    <location>
        <begin position="1"/>
        <end position="30"/>
    </location>
</feature>
<dbReference type="PROSITE" id="PS51257">
    <property type="entry name" value="PROKAR_LIPOPROTEIN"/>
    <property type="match status" value="1"/>
</dbReference>
<dbReference type="Pfam" id="PF00578">
    <property type="entry name" value="AhpC-TSA"/>
    <property type="match status" value="1"/>
</dbReference>
<keyword evidence="4" id="KW-1015">Disulfide bond</keyword>
<dbReference type="InterPro" id="IPR000866">
    <property type="entry name" value="AhpC/TSA"/>
</dbReference>
<keyword evidence="6" id="KW-0732">Signal</keyword>
<dbReference type="Gene3D" id="3.40.30.10">
    <property type="entry name" value="Glutaredoxin"/>
    <property type="match status" value="1"/>
</dbReference>
<evidence type="ECO:0000256" key="5">
    <source>
        <dbReference type="ARBA" id="ARBA00023284"/>
    </source>
</evidence>
<protein>
    <submittedName>
        <fullName evidence="8">Redoxin</fullName>
    </submittedName>
</protein>
<evidence type="ECO:0000256" key="3">
    <source>
        <dbReference type="ARBA" id="ARBA00022968"/>
    </source>
</evidence>
<gene>
    <name evidence="8" type="ORF">N869_14465</name>
</gene>
<proteinExistence type="predicted"/>
<keyword evidence="5" id="KW-0676">Redox-active center</keyword>
<accession>A0A0A0C0C2</accession>
<comment type="subcellular location">
    <subcellularLocation>
        <location evidence="1">Cell envelope</location>
    </subcellularLocation>
</comment>
<feature type="chain" id="PRO_5039604283" evidence="6">
    <location>
        <begin position="31"/>
        <end position="198"/>
    </location>
</feature>